<evidence type="ECO:0000313" key="4">
    <source>
        <dbReference type="EMBL" id="KAF5373522.1"/>
    </source>
</evidence>
<feature type="region of interest" description="Disordered" evidence="3">
    <location>
        <begin position="325"/>
        <end position="346"/>
    </location>
</feature>
<dbReference type="EMBL" id="JAACJN010000105">
    <property type="protein sequence ID" value="KAF5373522.1"/>
    <property type="molecule type" value="Genomic_DNA"/>
</dbReference>
<protein>
    <recommendedName>
        <fullName evidence="6">Terpenoid synthase</fullName>
    </recommendedName>
</protein>
<comment type="caution">
    <text evidence="4">The sequence shown here is derived from an EMBL/GenBank/DDBJ whole genome shotgun (WGS) entry which is preliminary data.</text>
</comment>
<dbReference type="SUPFAM" id="SSF48576">
    <property type="entry name" value="Terpenoid synthases"/>
    <property type="match status" value="1"/>
</dbReference>
<dbReference type="InterPro" id="IPR024652">
    <property type="entry name" value="Trichodiene_synth"/>
</dbReference>
<dbReference type="Gene3D" id="1.10.600.10">
    <property type="entry name" value="Farnesyl Diphosphate Synthase"/>
    <property type="match status" value="1"/>
</dbReference>
<gene>
    <name evidence="4" type="ORF">D9757_010488</name>
</gene>
<keyword evidence="2" id="KW-0456">Lyase</keyword>
<name>A0A8H5LXT1_9AGAR</name>
<evidence type="ECO:0000256" key="1">
    <source>
        <dbReference type="ARBA" id="ARBA00007946"/>
    </source>
</evidence>
<keyword evidence="5" id="KW-1185">Reference proteome</keyword>
<comment type="similarity">
    <text evidence="1">Belongs to the trichodiene synthase family.</text>
</comment>
<organism evidence="4 5">
    <name type="scientific">Collybiopsis confluens</name>
    <dbReference type="NCBI Taxonomy" id="2823264"/>
    <lineage>
        <taxon>Eukaryota</taxon>
        <taxon>Fungi</taxon>
        <taxon>Dikarya</taxon>
        <taxon>Basidiomycota</taxon>
        <taxon>Agaricomycotina</taxon>
        <taxon>Agaricomycetes</taxon>
        <taxon>Agaricomycetidae</taxon>
        <taxon>Agaricales</taxon>
        <taxon>Marasmiineae</taxon>
        <taxon>Omphalotaceae</taxon>
        <taxon>Collybiopsis</taxon>
    </lineage>
</organism>
<dbReference type="Pfam" id="PF06330">
    <property type="entry name" value="TRI5"/>
    <property type="match status" value="1"/>
</dbReference>
<sequence>MTKEEIAEAIQSLLSRCSIPYQKPPMDEPFLELCYNEARKRGYMAEGSEELKPFILLGATMSFTAFAHLDDTAVQVWMALITGAAIYCDDKFLQDTGFLDVFCERLLRGQPQANRALNAFANLIVETTKYFPPLTANMIMTSAMNFVNSIILDNRTMGMEVSAAADDYPLYTRIMSGLSEVYAITLFPTHLPVNIFIQAIPSMRISIVDVNDILSFYKEELAGETVNHISLWAKSRGCDKLQALYALIQQTVEAHEKVVQILEKDPAALDAYYNFSSGYVQFHTEALPVCSQTESASILEGTLYSAVFGQKPWVAQNLRPMSHTVPPDSLKMSHVPPRDPSPRSSSIAVSIQLRQLSVNAELYL</sequence>
<dbReference type="GO" id="GO:0016838">
    <property type="term" value="F:carbon-oxygen lyase activity, acting on phosphates"/>
    <property type="evidence" value="ECO:0007669"/>
    <property type="project" value="InterPro"/>
</dbReference>
<dbReference type="AlphaFoldDB" id="A0A8H5LXT1"/>
<evidence type="ECO:0008006" key="6">
    <source>
        <dbReference type="Google" id="ProtNLM"/>
    </source>
</evidence>
<dbReference type="OrthoDB" id="2998174at2759"/>
<reference evidence="4 5" key="1">
    <citation type="journal article" date="2020" name="ISME J.">
        <title>Uncovering the hidden diversity of litter-decomposition mechanisms in mushroom-forming fungi.</title>
        <authorList>
            <person name="Floudas D."/>
            <person name="Bentzer J."/>
            <person name="Ahren D."/>
            <person name="Johansson T."/>
            <person name="Persson P."/>
            <person name="Tunlid A."/>
        </authorList>
    </citation>
    <scope>NUCLEOTIDE SEQUENCE [LARGE SCALE GENOMIC DNA]</scope>
    <source>
        <strain evidence="4 5">CBS 406.79</strain>
    </source>
</reference>
<evidence type="ECO:0000256" key="3">
    <source>
        <dbReference type="SAM" id="MobiDB-lite"/>
    </source>
</evidence>
<accession>A0A8H5LXT1</accession>
<proteinExistence type="inferred from homology"/>
<evidence type="ECO:0000313" key="5">
    <source>
        <dbReference type="Proteomes" id="UP000518752"/>
    </source>
</evidence>
<dbReference type="InterPro" id="IPR008949">
    <property type="entry name" value="Isoprenoid_synthase_dom_sf"/>
</dbReference>
<evidence type="ECO:0000256" key="2">
    <source>
        <dbReference type="ARBA" id="ARBA00023239"/>
    </source>
</evidence>
<dbReference type="Proteomes" id="UP000518752">
    <property type="component" value="Unassembled WGS sequence"/>
</dbReference>